<dbReference type="GO" id="GO:0009317">
    <property type="term" value="C:acetyl-CoA carboxylase complex"/>
    <property type="evidence" value="ECO:0007669"/>
    <property type="project" value="InterPro"/>
</dbReference>
<dbReference type="EMBL" id="JAFVMH010000005">
    <property type="protein sequence ID" value="MBO1325773.1"/>
    <property type="molecule type" value="Genomic_DNA"/>
</dbReference>
<dbReference type="InterPro" id="IPR000089">
    <property type="entry name" value="Biotin_lipoyl"/>
</dbReference>
<dbReference type="PANTHER" id="PTHR45266">
    <property type="entry name" value="OXALOACETATE DECARBOXYLASE ALPHA CHAIN"/>
    <property type="match status" value="1"/>
</dbReference>
<sequence length="160" mass="16952">MNLDLLDALMALMAEHGIEELDHTENGVRVHLKRAAQADPQQGVLAARPAPALHANVPVAAAPAATAEVSQNRAPAQEEITAPMVGVFYLAPAPDAPPFVKEGDVVAEGAALYILEVMKTLNRVVAEFACRIVRIAAKNGEMVEAGTPLFVVERINDADI</sequence>
<keyword evidence="7" id="KW-1185">Reference proteome</keyword>
<dbReference type="GO" id="GO:0003989">
    <property type="term" value="F:acetyl-CoA carboxylase activity"/>
    <property type="evidence" value="ECO:0007669"/>
    <property type="project" value="InterPro"/>
</dbReference>
<organism evidence="6 7">
    <name type="scientific">Acetobacter garciniae</name>
    <dbReference type="NCBI Taxonomy" id="2817435"/>
    <lineage>
        <taxon>Bacteria</taxon>
        <taxon>Pseudomonadati</taxon>
        <taxon>Pseudomonadota</taxon>
        <taxon>Alphaproteobacteria</taxon>
        <taxon>Acetobacterales</taxon>
        <taxon>Acetobacteraceae</taxon>
        <taxon>Acetobacter</taxon>
    </lineage>
</organism>
<proteinExistence type="predicted"/>
<keyword evidence="4" id="KW-0276">Fatty acid metabolism</keyword>
<feature type="domain" description="Lipoyl-binding" evidence="5">
    <location>
        <begin position="77"/>
        <end position="153"/>
    </location>
</feature>
<name>A0A939HPS7_9PROT</name>
<reference evidence="6" key="1">
    <citation type="submission" date="2021-03" db="EMBL/GenBank/DDBJ databases">
        <title>The complete genome sequence of Acetobacter sp. TBRC 12339.</title>
        <authorList>
            <person name="Charoenyingcharoen P."/>
            <person name="Yukphan P."/>
        </authorList>
    </citation>
    <scope>NUCLEOTIDE SEQUENCE</scope>
    <source>
        <strain evidence="6">TBRC 12339</strain>
    </source>
</reference>
<evidence type="ECO:0000256" key="4">
    <source>
        <dbReference type="RuleBase" id="RU364072"/>
    </source>
</evidence>
<dbReference type="Proteomes" id="UP000664073">
    <property type="component" value="Unassembled WGS sequence"/>
</dbReference>
<comment type="caution">
    <text evidence="6">The sequence shown here is derived from an EMBL/GenBank/DDBJ whole genome shotgun (WGS) entry which is preliminary data.</text>
</comment>
<evidence type="ECO:0000313" key="7">
    <source>
        <dbReference type="Proteomes" id="UP000664073"/>
    </source>
</evidence>
<dbReference type="InterPro" id="IPR011053">
    <property type="entry name" value="Single_hybrid_motif"/>
</dbReference>
<dbReference type="InterPro" id="IPR050709">
    <property type="entry name" value="Biotin_Carboxyl_Carrier/Decarb"/>
</dbReference>
<dbReference type="SUPFAM" id="SSF51230">
    <property type="entry name" value="Single hybrid motif"/>
    <property type="match status" value="1"/>
</dbReference>
<accession>A0A939HPS7</accession>
<evidence type="ECO:0000256" key="2">
    <source>
        <dbReference type="ARBA" id="ARBA00017562"/>
    </source>
</evidence>
<evidence type="ECO:0000256" key="3">
    <source>
        <dbReference type="ARBA" id="ARBA00023267"/>
    </source>
</evidence>
<evidence type="ECO:0000256" key="1">
    <source>
        <dbReference type="ARBA" id="ARBA00003761"/>
    </source>
</evidence>
<dbReference type="Gene3D" id="2.40.50.100">
    <property type="match status" value="1"/>
</dbReference>
<dbReference type="PRINTS" id="PR01071">
    <property type="entry name" value="ACOABIOTINCC"/>
</dbReference>
<dbReference type="InterPro" id="IPR001249">
    <property type="entry name" value="AcCoA_biotinCC"/>
</dbReference>
<evidence type="ECO:0000259" key="5">
    <source>
        <dbReference type="PROSITE" id="PS50968"/>
    </source>
</evidence>
<evidence type="ECO:0000313" key="6">
    <source>
        <dbReference type="EMBL" id="MBO1325773.1"/>
    </source>
</evidence>
<comment type="pathway">
    <text evidence="4">Lipid metabolism; fatty acid biosynthesis.</text>
</comment>
<dbReference type="PANTHER" id="PTHR45266:SF3">
    <property type="entry name" value="OXALOACETATE DECARBOXYLASE ALPHA CHAIN"/>
    <property type="match status" value="1"/>
</dbReference>
<protein>
    <recommendedName>
        <fullName evidence="2 4">Biotin carboxyl carrier protein of acetyl-CoA carboxylase</fullName>
    </recommendedName>
</protein>
<dbReference type="CDD" id="cd06850">
    <property type="entry name" value="biotinyl_domain"/>
    <property type="match status" value="1"/>
</dbReference>
<keyword evidence="4" id="KW-0443">Lipid metabolism</keyword>
<dbReference type="PROSITE" id="PS50968">
    <property type="entry name" value="BIOTINYL_LIPOYL"/>
    <property type="match status" value="1"/>
</dbReference>
<gene>
    <name evidence="6" type="ORF">J2D77_11460</name>
</gene>
<keyword evidence="4" id="KW-0444">Lipid biosynthesis</keyword>
<dbReference type="GO" id="GO:0006633">
    <property type="term" value="P:fatty acid biosynthetic process"/>
    <property type="evidence" value="ECO:0007669"/>
    <property type="project" value="UniProtKB-KW"/>
</dbReference>
<dbReference type="Pfam" id="PF00364">
    <property type="entry name" value="Biotin_lipoyl"/>
    <property type="match status" value="1"/>
</dbReference>
<dbReference type="AlphaFoldDB" id="A0A939HPS7"/>
<keyword evidence="3 4" id="KW-0092">Biotin</keyword>
<keyword evidence="4" id="KW-0275">Fatty acid biosynthesis</keyword>
<dbReference type="RefSeq" id="WP_207846416.1">
    <property type="nucleotide sequence ID" value="NZ_JAFVMH010000005.1"/>
</dbReference>
<comment type="function">
    <text evidence="1 4">This protein is a component of the acetyl coenzyme A carboxylase complex; first, biotin carboxylase catalyzes the carboxylation of the carrier protein and then the transcarboxylase transfers the carboxyl group to form malonyl-CoA.</text>
</comment>